<keyword evidence="13" id="KW-1185">Reference proteome</keyword>
<dbReference type="GO" id="GO:0000076">
    <property type="term" value="P:DNA replication checkpoint signaling"/>
    <property type="evidence" value="ECO:0007669"/>
    <property type="project" value="EnsemblFungi"/>
</dbReference>
<keyword evidence="9" id="KW-0131">Cell cycle</keyword>
<dbReference type="STRING" id="1071380.I2GW33"/>
<keyword evidence="8" id="KW-0469">Meiosis</keyword>
<evidence type="ECO:0000256" key="1">
    <source>
        <dbReference type="ARBA" id="ARBA00004123"/>
    </source>
</evidence>
<dbReference type="eggNOG" id="KOG1974">
    <property type="taxonomic scope" value="Eukaryota"/>
</dbReference>
<dbReference type="KEGG" id="tbl:TBLA_0A05420"/>
<keyword evidence="7" id="KW-0539">Nucleus</keyword>
<comment type="subcellular location">
    <subcellularLocation>
        <location evidence="1">Nucleus</location>
    </subcellularLocation>
</comment>
<keyword evidence="4" id="KW-0227">DNA damage</keyword>
<evidence type="ECO:0000259" key="11">
    <source>
        <dbReference type="Pfam" id="PF04821"/>
    </source>
</evidence>
<keyword evidence="5" id="KW-0236">DNA replication inhibitor</keyword>
<dbReference type="InterPro" id="IPR006906">
    <property type="entry name" value="Timeless_N"/>
</dbReference>
<accession>I2GW33</accession>
<gene>
    <name evidence="12" type="primary">TBLA0A05420</name>
    <name evidence="12" type="ORF">TBLA_0A05420</name>
</gene>
<dbReference type="GO" id="GO:0005829">
    <property type="term" value="C:cytosol"/>
    <property type="evidence" value="ECO:0007669"/>
    <property type="project" value="EnsemblFungi"/>
</dbReference>
<evidence type="ECO:0000256" key="3">
    <source>
        <dbReference type="ARBA" id="ARBA00021529"/>
    </source>
</evidence>
<dbReference type="InterPro" id="IPR044998">
    <property type="entry name" value="Timeless"/>
</dbReference>
<evidence type="ECO:0000256" key="7">
    <source>
        <dbReference type="ARBA" id="ARBA00023242"/>
    </source>
</evidence>
<dbReference type="RefSeq" id="XP_004177854.1">
    <property type="nucleotide sequence ID" value="XM_004177806.1"/>
</dbReference>
<evidence type="ECO:0000313" key="12">
    <source>
        <dbReference type="EMBL" id="CCH58335.1"/>
    </source>
</evidence>
<protein>
    <recommendedName>
        <fullName evidence="3">Topoisomerase 1-associated factor 1</fullName>
    </recommendedName>
</protein>
<dbReference type="GeneID" id="14493402"/>
<evidence type="ECO:0000256" key="8">
    <source>
        <dbReference type="ARBA" id="ARBA00023254"/>
    </source>
</evidence>
<feature type="region of interest" description="Disordered" evidence="10">
    <location>
        <begin position="1172"/>
        <end position="1291"/>
    </location>
</feature>
<dbReference type="FunCoup" id="I2GW33">
    <property type="interactions" value="71"/>
</dbReference>
<evidence type="ECO:0000313" key="13">
    <source>
        <dbReference type="Proteomes" id="UP000002866"/>
    </source>
</evidence>
<dbReference type="OrthoDB" id="310853at2759"/>
<dbReference type="GO" id="GO:0007064">
    <property type="term" value="P:mitotic sister chromatid cohesion"/>
    <property type="evidence" value="ECO:0007669"/>
    <property type="project" value="EnsemblFungi"/>
</dbReference>
<dbReference type="OMA" id="VNHHRHT"/>
<dbReference type="GO" id="GO:0043570">
    <property type="term" value="P:maintenance of DNA repeat elements"/>
    <property type="evidence" value="ECO:0007669"/>
    <property type="project" value="EnsemblFungi"/>
</dbReference>
<dbReference type="GO" id="GO:0043111">
    <property type="term" value="P:replication fork arrest"/>
    <property type="evidence" value="ECO:0007669"/>
    <property type="project" value="EnsemblFungi"/>
</dbReference>
<keyword evidence="6" id="KW-0234">DNA repair</keyword>
<comment type="similarity">
    <text evidence="2">Belongs to the timeless family.</text>
</comment>
<evidence type="ECO:0000256" key="6">
    <source>
        <dbReference type="ARBA" id="ARBA00023204"/>
    </source>
</evidence>
<organism evidence="12 13">
    <name type="scientific">Henningerozyma blattae (strain ATCC 34711 / CBS 6284 / DSM 70876 / NBRC 10599 / NRRL Y-10934 / UCD 77-7)</name>
    <name type="common">Yeast</name>
    <name type="synonym">Tetrapisispora blattae</name>
    <dbReference type="NCBI Taxonomy" id="1071380"/>
    <lineage>
        <taxon>Eukaryota</taxon>
        <taxon>Fungi</taxon>
        <taxon>Dikarya</taxon>
        <taxon>Ascomycota</taxon>
        <taxon>Saccharomycotina</taxon>
        <taxon>Saccharomycetes</taxon>
        <taxon>Saccharomycetales</taxon>
        <taxon>Saccharomycetaceae</taxon>
        <taxon>Henningerozyma</taxon>
    </lineage>
</organism>
<feature type="compositionally biased region" description="Polar residues" evidence="10">
    <location>
        <begin position="1224"/>
        <end position="1245"/>
    </location>
</feature>
<name>I2GW33_HENB6</name>
<dbReference type="GO" id="GO:0031297">
    <property type="term" value="P:replication fork processing"/>
    <property type="evidence" value="ECO:0007669"/>
    <property type="project" value="EnsemblFungi"/>
</dbReference>
<evidence type="ECO:0000256" key="10">
    <source>
        <dbReference type="SAM" id="MobiDB-lite"/>
    </source>
</evidence>
<evidence type="ECO:0000256" key="4">
    <source>
        <dbReference type="ARBA" id="ARBA00022763"/>
    </source>
</evidence>
<dbReference type="PANTHER" id="PTHR22940:SF4">
    <property type="entry name" value="PROTEIN TIMELESS HOMOLOG"/>
    <property type="match status" value="1"/>
</dbReference>
<dbReference type="GO" id="GO:0006281">
    <property type="term" value="P:DNA repair"/>
    <property type="evidence" value="ECO:0007669"/>
    <property type="project" value="UniProtKB-KW"/>
</dbReference>
<dbReference type="PANTHER" id="PTHR22940">
    <property type="entry name" value="TIMEOUT/TIMELESS-2"/>
    <property type="match status" value="1"/>
</dbReference>
<sequence>MLPPVDDDIPKKVLRARIALLATAIGGPDYSSKLDPPPYKLGDDCLACLKDLKRWFKLVDDQQNRWDVALAAAEYQILMDDIIPILIDWEDKSRLASKLSKINKSTNGSIGNNDQTISISKIHHDKIALNCLQLLVLMTWPLVLNEQSTIEQILQYAELKKYQLLYKKMILSVEDGKVLRAVIRLAANVIRIDKLHRTARDNMILKLILNFLKNIASLEPGELAISPKMRSRIRNISNYDMLPPNVTMDDISLNSVITAFHKNKVFKLILTLSSSISREFDQDFINIPLLELLFYLTKNIDQIEIFKVSQHCRIPKSSSILANTDNSTMPVDAKNCSSAGFELSSLLNKERELKKNLINGTSSRHSRFGALLSIKTVDDKRLTVSVGGANLIDNSSALDKLDSKKKWKKRVSKNRDDELISGLPDHLLGTKNKVAYLYPENINFFVEFINMFIDTSFNPLLRSITNLFTTEEEKMNTLEKVEYLLFITWFLRYQRLRWSNDSKSTKLEYVSFASHETAYILTTTLLRSNFELKNWIVVHAGIMQFTELLLYLNIFRNEANESDIDYTLSRLFSNERLKLLTTFPKIAVKYSLEFMKSCINLTHTILKTLQYYDDERKLVIEKKTRSRSKKHNFTQEDIKRVMEEEDVGQDEALDMLLPSSSMKEVDFTRVRNSFMNESVIETFISFLKRFRELDDSDIKKALSFFSQVFFESKEDALLLRIDVIVLLREMLAPSGLRSNDKNRKYLDEFTKHYLHKFSQRLKSSPSWFVSILFPLLHDSSIGYYQRYNEMPSSKGVDTSIYGAPPSKFKKIEDEQMLSPSIVKDLKIGILVSTLIDDDKTEILDKLVDNMESYLSFQLSLAHAEDLNRDITDIDLEINKFTFSVGNESKLSPIVKDKDFRALLYLIGYVIPALYNDPCYIQSTLDHTEFQKSLDVIKKYMHEPFQTPNGKSSSSYLIRPRLNVDDKELSVFGADGLNIEGDSEYNSHLDKYEYDEDNDFIDDNDYFKGLSDTTTKSKLRSKSKGVATSKNKKKKTKKKYPGKELPRFDNDDDDNNDSQKATSKHQIVSKAYIDDSDDEDDNILNPIFFENEMYMRWLLDKNNGNLSKDKYEMFAAFVTERIQNNGKIISNYTSLFDGPVPNISLDSTDSNDGSSKPDDTLRFLSRKTEEILIEHSEGKDDDNDSEALSQADKRAVSINNISDTNISSDESSSTNENEQLADDFSNPTFTNLSDHGKNQTNDMQNSDNKKIDSSTDTFDDNDEYYNSVTKESADKDNDSDDEEYLSQEKSQN</sequence>
<dbReference type="Pfam" id="PF04821">
    <property type="entry name" value="TIMELESS"/>
    <property type="match status" value="1"/>
</dbReference>
<evidence type="ECO:0000256" key="5">
    <source>
        <dbReference type="ARBA" id="ARBA00022880"/>
    </source>
</evidence>
<dbReference type="GO" id="GO:0031298">
    <property type="term" value="C:replication fork protection complex"/>
    <property type="evidence" value="ECO:0007669"/>
    <property type="project" value="EnsemblFungi"/>
</dbReference>
<dbReference type="HOGENOM" id="CLU_008440_0_0_1"/>
<proteinExistence type="inferred from homology"/>
<dbReference type="EMBL" id="HE806316">
    <property type="protein sequence ID" value="CCH58335.1"/>
    <property type="molecule type" value="Genomic_DNA"/>
</dbReference>
<evidence type="ECO:0000256" key="9">
    <source>
        <dbReference type="ARBA" id="ARBA00023306"/>
    </source>
</evidence>
<dbReference type="GO" id="GO:0003677">
    <property type="term" value="F:DNA binding"/>
    <property type="evidence" value="ECO:0007669"/>
    <property type="project" value="TreeGrafter"/>
</dbReference>
<evidence type="ECO:0000256" key="2">
    <source>
        <dbReference type="ARBA" id="ARBA00008174"/>
    </source>
</evidence>
<feature type="region of interest" description="Disordered" evidence="10">
    <location>
        <begin position="1017"/>
        <end position="1065"/>
    </location>
</feature>
<feature type="compositionally biased region" description="Low complexity" evidence="10">
    <location>
        <begin position="1196"/>
        <end position="1217"/>
    </location>
</feature>
<feature type="domain" description="Timeless N-terminal" evidence="11">
    <location>
        <begin position="38"/>
        <end position="374"/>
    </location>
</feature>
<feature type="compositionally biased region" description="Basic residues" evidence="10">
    <location>
        <begin position="1029"/>
        <end position="1039"/>
    </location>
</feature>
<reference evidence="12 13" key="1">
    <citation type="journal article" date="2011" name="Proc. Natl. Acad. Sci. U.S.A.">
        <title>Evolutionary erosion of yeast sex chromosomes by mating-type switching accidents.</title>
        <authorList>
            <person name="Gordon J.L."/>
            <person name="Armisen D."/>
            <person name="Proux-Wera E."/>
            <person name="Oheigeartaigh S.S."/>
            <person name="Byrne K.P."/>
            <person name="Wolfe K.H."/>
        </authorList>
    </citation>
    <scope>NUCLEOTIDE SEQUENCE [LARGE SCALE GENOMIC DNA]</scope>
    <source>
        <strain evidence="13">ATCC 34711 / CBS 6284 / DSM 70876 / NBRC 10599 / NRRL Y-10934 / UCD 77-7</strain>
    </source>
</reference>
<dbReference type="GO" id="GO:0051321">
    <property type="term" value="P:meiotic cell cycle"/>
    <property type="evidence" value="ECO:0007669"/>
    <property type="project" value="UniProtKB-KW"/>
</dbReference>
<dbReference type="Proteomes" id="UP000002866">
    <property type="component" value="Chromosome 1"/>
</dbReference>
<dbReference type="InParanoid" id="I2GW33"/>